<evidence type="ECO:0000256" key="2">
    <source>
        <dbReference type="ARBA" id="ARBA00023125"/>
    </source>
</evidence>
<dbReference type="PROSITE" id="PS51118">
    <property type="entry name" value="HTH_HXLR"/>
    <property type="match status" value="1"/>
</dbReference>
<feature type="region of interest" description="Disordered" evidence="4">
    <location>
        <begin position="214"/>
        <end position="246"/>
    </location>
</feature>
<keyword evidence="7" id="KW-1185">Reference proteome</keyword>
<dbReference type="Gene3D" id="3.30.1050.10">
    <property type="entry name" value="SCP2 sterol-binding domain"/>
    <property type="match status" value="1"/>
</dbReference>
<evidence type="ECO:0000256" key="3">
    <source>
        <dbReference type="ARBA" id="ARBA00023163"/>
    </source>
</evidence>
<dbReference type="Pfam" id="PF02036">
    <property type="entry name" value="SCP2"/>
    <property type="match status" value="1"/>
</dbReference>
<dbReference type="InterPro" id="IPR036527">
    <property type="entry name" value="SCP2_sterol-bd_dom_sf"/>
</dbReference>
<keyword evidence="3" id="KW-0804">Transcription</keyword>
<dbReference type="Proteomes" id="UP000313066">
    <property type="component" value="Unassembled WGS sequence"/>
</dbReference>
<keyword evidence="1" id="KW-0805">Transcription regulation</keyword>
<keyword evidence="2" id="KW-0238">DNA-binding</keyword>
<dbReference type="InterPro" id="IPR036388">
    <property type="entry name" value="WH-like_DNA-bd_sf"/>
</dbReference>
<accession>A0A5N6AZN3</accession>
<dbReference type="GO" id="GO:0003677">
    <property type="term" value="F:DNA binding"/>
    <property type="evidence" value="ECO:0007669"/>
    <property type="project" value="UniProtKB-KW"/>
</dbReference>
<name>A0A5N6AZN3_9ACTN</name>
<dbReference type="PANTHER" id="PTHR33204:SF18">
    <property type="entry name" value="TRANSCRIPTIONAL REGULATORY PROTEIN"/>
    <property type="match status" value="1"/>
</dbReference>
<organism evidence="6 7">
    <name type="scientific">Microbispora catharanthi</name>
    <dbReference type="NCBI Taxonomy" id="1712871"/>
    <lineage>
        <taxon>Bacteria</taxon>
        <taxon>Bacillati</taxon>
        <taxon>Actinomycetota</taxon>
        <taxon>Actinomycetes</taxon>
        <taxon>Streptosporangiales</taxon>
        <taxon>Streptosporangiaceae</taxon>
        <taxon>Microbispora</taxon>
    </lineage>
</organism>
<evidence type="ECO:0000256" key="1">
    <source>
        <dbReference type="ARBA" id="ARBA00023015"/>
    </source>
</evidence>
<sequence length="246" mass="26488">MPTSRSYRDSCGIARALDVIGERWALLVVRELLLAPQRFSELRRALPHVSSNLLADRLRELEHNGVIRRGLDPTEGPRVYELTEWGRKLEPILLDLGDWGTDAPQPPPPTALSATSVLIFLQRAARSDPAAPPTNCRLELDGRLWTVRLASGRVQVQPGETAMADVSLRAEPKTLSALLADPATLTTACADGSVAVVGDLSALSRLLHAVADPWPSGASGDQTSTSQAAPFRSDRSPHPEDVQSGT</sequence>
<dbReference type="Pfam" id="PF01638">
    <property type="entry name" value="HxlR"/>
    <property type="match status" value="1"/>
</dbReference>
<dbReference type="PANTHER" id="PTHR33204">
    <property type="entry name" value="TRANSCRIPTIONAL REGULATOR, MARR FAMILY"/>
    <property type="match status" value="1"/>
</dbReference>
<evidence type="ECO:0000313" key="7">
    <source>
        <dbReference type="Proteomes" id="UP000313066"/>
    </source>
</evidence>
<dbReference type="InterPro" id="IPR036390">
    <property type="entry name" value="WH_DNA-bd_sf"/>
</dbReference>
<proteinExistence type="predicted"/>
<feature type="compositionally biased region" description="Basic and acidic residues" evidence="4">
    <location>
        <begin position="232"/>
        <end position="246"/>
    </location>
</feature>
<gene>
    <name evidence="6" type="ORF">FH610_040730</name>
</gene>
<dbReference type="AlphaFoldDB" id="A0A5N6AZN3"/>
<comment type="caution">
    <text evidence="6">The sequence shown here is derived from an EMBL/GenBank/DDBJ whole genome shotgun (WGS) entry which is preliminary data.</text>
</comment>
<dbReference type="InterPro" id="IPR002577">
    <property type="entry name" value="HTH_HxlR"/>
</dbReference>
<feature type="domain" description="HTH hxlR-type" evidence="5">
    <location>
        <begin position="11"/>
        <end position="108"/>
    </location>
</feature>
<feature type="compositionally biased region" description="Polar residues" evidence="4">
    <location>
        <begin position="219"/>
        <end position="228"/>
    </location>
</feature>
<dbReference type="RefSeq" id="WP_139580589.1">
    <property type="nucleotide sequence ID" value="NZ_VDMA02000039.1"/>
</dbReference>
<dbReference type="SUPFAM" id="SSF55718">
    <property type="entry name" value="SCP-like"/>
    <property type="match status" value="1"/>
</dbReference>
<reference evidence="6 7" key="1">
    <citation type="submission" date="2019-10" db="EMBL/GenBank/DDBJ databases">
        <title>Nonomuraea sp. nov., isolated from Phyllanthus amarus.</title>
        <authorList>
            <person name="Klykleung N."/>
            <person name="Tanasupawat S."/>
        </authorList>
    </citation>
    <scope>NUCLEOTIDE SEQUENCE [LARGE SCALE GENOMIC DNA]</scope>
    <source>
        <strain evidence="6 7">CR1-09</strain>
    </source>
</reference>
<dbReference type="SUPFAM" id="SSF46785">
    <property type="entry name" value="Winged helix' DNA-binding domain"/>
    <property type="match status" value="1"/>
</dbReference>
<evidence type="ECO:0000256" key="4">
    <source>
        <dbReference type="SAM" id="MobiDB-lite"/>
    </source>
</evidence>
<dbReference type="Gene3D" id="1.10.10.10">
    <property type="entry name" value="Winged helix-like DNA-binding domain superfamily/Winged helix DNA-binding domain"/>
    <property type="match status" value="1"/>
</dbReference>
<dbReference type="EMBL" id="VDMA02000039">
    <property type="protein sequence ID" value="KAB8174247.1"/>
    <property type="molecule type" value="Genomic_DNA"/>
</dbReference>
<evidence type="ECO:0000259" key="5">
    <source>
        <dbReference type="PROSITE" id="PS51118"/>
    </source>
</evidence>
<dbReference type="InterPro" id="IPR003033">
    <property type="entry name" value="SCP2_sterol-bd_dom"/>
</dbReference>
<protein>
    <submittedName>
        <fullName evidence="6">HxlR family transcriptional regulator</fullName>
    </submittedName>
</protein>
<evidence type="ECO:0000313" key="6">
    <source>
        <dbReference type="EMBL" id="KAB8174247.1"/>
    </source>
</evidence>